<dbReference type="Pfam" id="PF00746">
    <property type="entry name" value="Gram_pos_anchor"/>
    <property type="match status" value="1"/>
</dbReference>
<evidence type="ECO:0000259" key="6">
    <source>
        <dbReference type="Pfam" id="PF00746"/>
    </source>
</evidence>
<evidence type="ECO:0000256" key="1">
    <source>
        <dbReference type="ARBA" id="ARBA00022512"/>
    </source>
</evidence>
<organism evidence="7 8">
    <name type="scientific">Terrabacter terrigena</name>
    <dbReference type="NCBI Taxonomy" id="574718"/>
    <lineage>
        <taxon>Bacteria</taxon>
        <taxon>Bacillati</taxon>
        <taxon>Actinomycetota</taxon>
        <taxon>Actinomycetes</taxon>
        <taxon>Micrococcales</taxon>
        <taxon>Intrasporangiaceae</taxon>
        <taxon>Terrabacter</taxon>
    </lineage>
</organism>
<dbReference type="Proteomes" id="UP001597046">
    <property type="component" value="Unassembled WGS sequence"/>
</dbReference>
<evidence type="ECO:0000256" key="3">
    <source>
        <dbReference type="ARBA" id="ARBA00022729"/>
    </source>
</evidence>
<dbReference type="EMBL" id="JBHTKH010000007">
    <property type="protein sequence ID" value="MFD1055045.1"/>
    <property type="molecule type" value="Genomic_DNA"/>
</dbReference>
<sequence>MSDSLPATADTPTSLLLILGGLLVALVLVLRESRRARRAEQAEADRRATVRRLHAETATSAVFVASGKFEAIYPCGTCGAVVRSEDPTVLDHLQCAWCANAATGTVLQMPAATR</sequence>
<dbReference type="InterPro" id="IPR019931">
    <property type="entry name" value="LPXTG_anchor"/>
</dbReference>
<feature type="domain" description="Gram-positive cocci surface proteins LPxTG" evidence="6">
    <location>
        <begin position="3"/>
        <end position="35"/>
    </location>
</feature>
<dbReference type="NCBIfam" id="TIGR01167">
    <property type="entry name" value="LPXTG_anchor"/>
    <property type="match status" value="1"/>
</dbReference>
<keyword evidence="5" id="KW-1133">Transmembrane helix</keyword>
<comment type="caution">
    <text evidence="7">The sequence shown here is derived from an EMBL/GenBank/DDBJ whole genome shotgun (WGS) entry which is preliminary data.</text>
</comment>
<protein>
    <submittedName>
        <fullName evidence="7">LPXTG cell wall anchor domain-containing protein</fullName>
    </submittedName>
</protein>
<feature type="transmembrane region" description="Helical" evidence="5">
    <location>
        <begin position="12"/>
        <end position="30"/>
    </location>
</feature>
<evidence type="ECO:0000313" key="7">
    <source>
        <dbReference type="EMBL" id="MFD1055045.1"/>
    </source>
</evidence>
<proteinExistence type="predicted"/>
<keyword evidence="2" id="KW-0964">Secreted</keyword>
<keyword evidence="3" id="KW-0732">Signal</keyword>
<name>A0ABW3N0W8_9MICO</name>
<keyword evidence="4" id="KW-0572">Peptidoglycan-anchor</keyword>
<accession>A0ABW3N0W8</accession>
<evidence type="ECO:0000313" key="8">
    <source>
        <dbReference type="Proteomes" id="UP001597046"/>
    </source>
</evidence>
<evidence type="ECO:0000256" key="5">
    <source>
        <dbReference type="SAM" id="Phobius"/>
    </source>
</evidence>
<keyword evidence="8" id="KW-1185">Reference proteome</keyword>
<evidence type="ECO:0000256" key="2">
    <source>
        <dbReference type="ARBA" id="ARBA00022525"/>
    </source>
</evidence>
<gene>
    <name evidence="7" type="ORF">ACFQ2V_12070</name>
</gene>
<dbReference type="RefSeq" id="WP_386052949.1">
    <property type="nucleotide sequence ID" value="NZ_JBHTKH010000007.1"/>
</dbReference>
<evidence type="ECO:0000256" key="4">
    <source>
        <dbReference type="ARBA" id="ARBA00023088"/>
    </source>
</evidence>
<keyword evidence="1" id="KW-0134">Cell wall</keyword>
<keyword evidence="5" id="KW-0472">Membrane</keyword>
<reference evidence="8" key="1">
    <citation type="journal article" date="2019" name="Int. J. Syst. Evol. Microbiol.">
        <title>The Global Catalogue of Microorganisms (GCM) 10K type strain sequencing project: providing services to taxonomists for standard genome sequencing and annotation.</title>
        <authorList>
            <consortium name="The Broad Institute Genomics Platform"/>
            <consortium name="The Broad Institute Genome Sequencing Center for Infectious Disease"/>
            <person name="Wu L."/>
            <person name="Ma J."/>
        </authorList>
    </citation>
    <scope>NUCLEOTIDE SEQUENCE [LARGE SCALE GENOMIC DNA]</scope>
    <source>
        <strain evidence="8">CCUG 57508</strain>
    </source>
</reference>
<keyword evidence="5" id="KW-0812">Transmembrane</keyword>